<feature type="signal peptide" evidence="1">
    <location>
        <begin position="1"/>
        <end position="20"/>
    </location>
</feature>
<proteinExistence type="predicted"/>
<keyword evidence="1" id="KW-0732">Signal</keyword>
<feature type="chain" id="PRO_5026196886" evidence="1">
    <location>
        <begin position="21"/>
        <end position="229"/>
    </location>
</feature>
<dbReference type="VEuPathDB" id="VectorBase:LOC119179846"/>
<sequence length="229" mass="26836">MKYVICPLYVMFVVTFFCRGNNDEENTKVLQYNDKTQLVRRIIGGPSLLFLSHSVFFRNDYPICVRSHLIEHSAAGYHHILAYFDRKRKKQEIKGPIVTRDTYMHVYERERDKMPLFVVNAYYTGTNITDSKISAYYNILFAKPMCFVVATQQVTVTSTGNRIDRRQARTSACLLWRTAFAPEKYRPPCREAFKRHCARYHGYKFTYTRSICGPFNYTMPSLPVTAKVK</sequence>
<dbReference type="AlphaFoldDB" id="A0A6G5A2E9"/>
<evidence type="ECO:0000256" key="1">
    <source>
        <dbReference type="SAM" id="SignalP"/>
    </source>
</evidence>
<reference evidence="2" key="1">
    <citation type="submission" date="2020-03" db="EMBL/GenBank/DDBJ databases">
        <title>A transcriptome and proteome of the tick Rhipicephalus microplus shaped by the genetic composition of its hosts and developmental stage.</title>
        <authorList>
            <person name="Garcia G.R."/>
            <person name="Ribeiro J.M.C."/>
            <person name="Maruyama S.R."/>
            <person name="Gardinasse L.G."/>
            <person name="Nelson K."/>
            <person name="Ferreira B.R."/>
            <person name="Andrade T.G."/>
            <person name="Santos I.K.F.M."/>
        </authorList>
    </citation>
    <scope>NUCLEOTIDE SEQUENCE</scope>
    <source>
        <strain evidence="2">NSGR</strain>
        <tissue evidence="2">Salivary glands</tissue>
    </source>
</reference>
<evidence type="ECO:0000313" key="2">
    <source>
        <dbReference type="EMBL" id="NIE44330.1"/>
    </source>
</evidence>
<dbReference type="OrthoDB" id="10531179at2759"/>
<organism evidence="2">
    <name type="scientific">Rhipicephalus microplus</name>
    <name type="common">Cattle tick</name>
    <name type="synonym">Boophilus microplus</name>
    <dbReference type="NCBI Taxonomy" id="6941"/>
    <lineage>
        <taxon>Eukaryota</taxon>
        <taxon>Metazoa</taxon>
        <taxon>Ecdysozoa</taxon>
        <taxon>Arthropoda</taxon>
        <taxon>Chelicerata</taxon>
        <taxon>Arachnida</taxon>
        <taxon>Acari</taxon>
        <taxon>Parasitiformes</taxon>
        <taxon>Ixodida</taxon>
        <taxon>Ixodoidea</taxon>
        <taxon>Ixodidae</taxon>
        <taxon>Rhipicephalinae</taxon>
        <taxon>Rhipicephalus</taxon>
        <taxon>Boophilus</taxon>
    </lineage>
</organism>
<dbReference type="Gene3D" id="2.40.128.20">
    <property type="match status" value="1"/>
</dbReference>
<accession>A0A6G5A2E9</accession>
<name>A0A6G5A2E9_RHIMP</name>
<protein>
    <submittedName>
        <fullName evidence="2">Putative lipocalin</fullName>
    </submittedName>
</protein>
<dbReference type="EMBL" id="GIKN01002057">
    <property type="protein sequence ID" value="NIE44330.1"/>
    <property type="molecule type" value="Transcribed_RNA"/>
</dbReference>
<dbReference type="InterPro" id="IPR012674">
    <property type="entry name" value="Calycin"/>
</dbReference>